<evidence type="ECO:0000313" key="6">
    <source>
        <dbReference type="Proteomes" id="UP001642464"/>
    </source>
</evidence>
<feature type="domain" description="BD-FAE-like" evidence="4">
    <location>
        <begin position="422"/>
        <end position="530"/>
    </location>
</feature>
<feature type="transmembrane region" description="Helical" evidence="3">
    <location>
        <begin position="236"/>
        <end position="258"/>
    </location>
</feature>
<protein>
    <submittedName>
        <fullName evidence="5">Esterase LipI</fullName>
    </submittedName>
</protein>
<feature type="transmembrane region" description="Helical" evidence="3">
    <location>
        <begin position="211"/>
        <end position="229"/>
    </location>
</feature>
<dbReference type="Proteomes" id="UP001642464">
    <property type="component" value="Unassembled WGS sequence"/>
</dbReference>
<dbReference type="PANTHER" id="PTHR48081">
    <property type="entry name" value="AB HYDROLASE SUPERFAMILY PROTEIN C4A8.06C"/>
    <property type="match status" value="1"/>
</dbReference>
<feature type="transmembrane region" description="Helical" evidence="3">
    <location>
        <begin position="343"/>
        <end position="366"/>
    </location>
</feature>
<keyword evidence="3" id="KW-1133">Transmembrane helix</keyword>
<dbReference type="InterPro" id="IPR050300">
    <property type="entry name" value="GDXG_lipolytic_enzyme"/>
</dbReference>
<dbReference type="Gene3D" id="3.40.50.1820">
    <property type="entry name" value="alpha/beta hydrolase"/>
    <property type="match status" value="1"/>
</dbReference>
<evidence type="ECO:0000256" key="2">
    <source>
        <dbReference type="SAM" id="MobiDB-lite"/>
    </source>
</evidence>
<dbReference type="InterPro" id="IPR049492">
    <property type="entry name" value="BD-FAE-like_dom"/>
</dbReference>
<keyword evidence="6" id="KW-1185">Reference proteome</keyword>
<evidence type="ECO:0000313" key="5">
    <source>
        <dbReference type="EMBL" id="CAK8986583.1"/>
    </source>
</evidence>
<dbReference type="EMBL" id="CAXAMM010000225">
    <property type="protein sequence ID" value="CAK8986583.1"/>
    <property type="molecule type" value="Genomic_DNA"/>
</dbReference>
<sequence>MMDMDGTSSRNFPYQRGIMSSACLDIENLLDPELKKRLGEPLEQPLRAARPQSPSEAKLMSELYARIALECGKPLLKDVWGANCHERFDASLENATRVFASVAHDTQETRPNPTTRRQSRSDCAAGGAEVGSGGSVVVAQLLGSGADDLQGASGTLHGELAGSFAVWSLAVIFADASQNQKSQAGVLLITCIVLTVAALSTLPLVGLEVGAMAIIYLGLAGGIASVFGWRVKAVLYAAWAVGEAIAGVAVSGGLIWGAWKLLGTENGIEQDWLFLWCIFWGNGVLSLISLALVPLLLLRRFRKEELEALSPCGEEVSPWRCTSGIASPVEPPVKKCRQRSIRILLVLAASACACCMVAASAVFMMFHCFPPGLWLETMKPELPWACQGCFCANASADVLVTRNVKYGSAYSERDGSETELFLDVYRRSHHGSAKAPAVLMIHGGNFMGGSKDWELIATEAEHFARAGYVVFNIDYRVDGSFYLVDLPAVRAAVHDAKAAVRFIARHAEEYGVDATRIAAWGESAGGITAISMNSLASEGSSGNPGWPSNISVAVSISGTMWPFLVGDPSNPVRNITPWFNVHGTDDSIVFPFLPVMTHTYLLARGMPATRNRIVWVKGAGHVPWGTSSPLDVSSSLRPLIFDYLSNVMDLSPLCATNKG</sequence>
<name>A0ABP0H9Y4_9DINO</name>
<reference evidence="5 6" key="1">
    <citation type="submission" date="2024-02" db="EMBL/GenBank/DDBJ databases">
        <authorList>
            <person name="Chen Y."/>
            <person name="Shah S."/>
            <person name="Dougan E. K."/>
            <person name="Thang M."/>
            <person name="Chan C."/>
        </authorList>
    </citation>
    <scope>NUCLEOTIDE SEQUENCE [LARGE SCALE GENOMIC DNA]</scope>
</reference>
<organism evidence="5 6">
    <name type="scientific">Durusdinium trenchii</name>
    <dbReference type="NCBI Taxonomy" id="1381693"/>
    <lineage>
        <taxon>Eukaryota</taxon>
        <taxon>Sar</taxon>
        <taxon>Alveolata</taxon>
        <taxon>Dinophyceae</taxon>
        <taxon>Suessiales</taxon>
        <taxon>Symbiodiniaceae</taxon>
        <taxon>Durusdinium</taxon>
    </lineage>
</organism>
<gene>
    <name evidence="5" type="ORF">SCF082_LOCUS616</name>
</gene>
<dbReference type="InterPro" id="IPR029058">
    <property type="entry name" value="AB_hydrolase_fold"/>
</dbReference>
<dbReference type="SUPFAM" id="SSF53474">
    <property type="entry name" value="alpha/beta-Hydrolases"/>
    <property type="match status" value="1"/>
</dbReference>
<keyword evidence="1" id="KW-0378">Hydrolase</keyword>
<accession>A0ABP0H9Y4</accession>
<feature type="transmembrane region" description="Helical" evidence="3">
    <location>
        <begin position="186"/>
        <end position="205"/>
    </location>
</feature>
<keyword evidence="3" id="KW-0472">Membrane</keyword>
<proteinExistence type="predicted"/>
<feature type="transmembrane region" description="Helical" evidence="3">
    <location>
        <begin position="273"/>
        <end position="298"/>
    </location>
</feature>
<feature type="region of interest" description="Disordered" evidence="2">
    <location>
        <begin position="103"/>
        <end position="130"/>
    </location>
</feature>
<evidence type="ECO:0000259" key="4">
    <source>
        <dbReference type="Pfam" id="PF20434"/>
    </source>
</evidence>
<evidence type="ECO:0000256" key="1">
    <source>
        <dbReference type="ARBA" id="ARBA00022801"/>
    </source>
</evidence>
<evidence type="ECO:0000256" key="3">
    <source>
        <dbReference type="SAM" id="Phobius"/>
    </source>
</evidence>
<dbReference type="PANTHER" id="PTHR48081:SF13">
    <property type="entry name" value="ALPHA_BETA HYDROLASE"/>
    <property type="match status" value="1"/>
</dbReference>
<dbReference type="Pfam" id="PF20434">
    <property type="entry name" value="BD-FAE"/>
    <property type="match status" value="1"/>
</dbReference>
<comment type="caution">
    <text evidence="5">The sequence shown here is derived from an EMBL/GenBank/DDBJ whole genome shotgun (WGS) entry which is preliminary data.</text>
</comment>
<keyword evidence="3" id="KW-0812">Transmembrane</keyword>